<organism>
    <name type="scientific">Ixodes scapularis</name>
    <name type="common">Black-legged tick</name>
    <name type="synonym">Deer tick</name>
    <dbReference type="NCBI Taxonomy" id="6945"/>
    <lineage>
        <taxon>Eukaryota</taxon>
        <taxon>Metazoa</taxon>
        <taxon>Ecdysozoa</taxon>
        <taxon>Arthropoda</taxon>
        <taxon>Chelicerata</taxon>
        <taxon>Arachnida</taxon>
        <taxon>Acari</taxon>
        <taxon>Parasitiformes</taxon>
        <taxon>Ixodida</taxon>
        <taxon>Ixodoidea</taxon>
        <taxon>Ixodidae</taxon>
        <taxon>Ixodinae</taxon>
        <taxon>Ixodes</taxon>
    </lineage>
</organism>
<dbReference type="PANTHER" id="PTHR13693:SF3">
    <property type="entry name" value="LD36009P"/>
    <property type="match status" value="1"/>
</dbReference>
<dbReference type="OrthoDB" id="10263824at2759"/>
<keyword evidence="6" id="KW-0436">Ligase</keyword>
<dbReference type="GO" id="GO:0016874">
    <property type="term" value="F:ligase activity"/>
    <property type="evidence" value="ECO:0007669"/>
    <property type="project" value="UniProtKB-KW"/>
</dbReference>
<dbReference type="PaxDb" id="6945-B7PCP0"/>
<keyword evidence="4" id="KW-0012">Acyltransferase</keyword>
<accession>B7PCP0</accession>
<evidence type="ECO:0000313" key="6">
    <source>
        <dbReference type="EMBL" id="EEC04362.1"/>
    </source>
</evidence>
<feature type="domain" description="Aminotransferase class I/classII large" evidence="5">
    <location>
        <begin position="1"/>
        <end position="202"/>
    </location>
</feature>
<dbReference type="InterPro" id="IPR015421">
    <property type="entry name" value="PyrdxlP-dep_Trfase_major"/>
</dbReference>
<dbReference type="GO" id="GO:0016746">
    <property type="term" value="F:acyltransferase activity"/>
    <property type="evidence" value="ECO:0007669"/>
    <property type="project" value="UniProtKB-KW"/>
</dbReference>
<reference evidence="7" key="2">
    <citation type="submission" date="2020-05" db="UniProtKB">
        <authorList>
            <consortium name="EnsemblMetazoa"/>
        </authorList>
    </citation>
    <scope>IDENTIFICATION</scope>
    <source>
        <strain evidence="7">wikel</strain>
    </source>
</reference>
<evidence type="ECO:0000256" key="3">
    <source>
        <dbReference type="ARBA" id="ARBA00022679"/>
    </source>
</evidence>
<dbReference type="Proteomes" id="UP000001555">
    <property type="component" value="Unassembled WGS sequence"/>
</dbReference>
<dbReference type="STRING" id="6945.B7PCP0"/>
<dbReference type="InterPro" id="IPR015424">
    <property type="entry name" value="PyrdxlP-dep_Trfase"/>
</dbReference>
<dbReference type="EnsemblMetazoa" id="ISCW024126-RA">
    <property type="protein sequence ID" value="ISCW024126-PA"/>
    <property type="gene ID" value="ISCW024126"/>
</dbReference>
<name>B7PCP0_IXOSC</name>
<dbReference type="VEuPathDB" id="VectorBase:ISCW024126"/>
<evidence type="ECO:0000256" key="4">
    <source>
        <dbReference type="ARBA" id="ARBA00023315"/>
    </source>
</evidence>
<dbReference type="Gene3D" id="3.40.640.10">
    <property type="entry name" value="Type I PLP-dependent aspartate aminotransferase-like (Major domain)"/>
    <property type="match status" value="1"/>
</dbReference>
<comment type="similarity">
    <text evidence="2">Belongs to the class-II pyridoxal-phosphate-dependent aminotransferase family.</text>
</comment>
<sequence length="209" mass="22601">MDGDIPNLPAFIDIKRRYKAFLMVDEAHALGVLGKTGRGSHEHFGVAGRDVDIWMGTLSKTLASCGGYIAGDRVLVELLKYAASGFVYSVGISPVLAAASLKALQIMRREPERVHTLQERGSQFLNSMRSMGINTGFAEGYAVIPAITGSSLKAVKLSGQLFDAGLNVQPIIHPAVEEKAARLRFFLSSTHSQDDIDLACETVHALMKK</sequence>
<evidence type="ECO:0000313" key="8">
    <source>
        <dbReference type="Proteomes" id="UP000001555"/>
    </source>
</evidence>
<dbReference type="VEuPathDB" id="VectorBase:ISCP_000697"/>
<dbReference type="EMBL" id="DS684953">
    <property type="protein sequence ID" value="EEC04362.1"/>
    <property type="molecule type" value="Genomic_DNA"/>
</dbReference>
<comment type="cofactor">
    <cofactor evidence="1">
        <name>pyridoxal 5'-phosphate</name>
        <dbReference type="ChEBI" id="CHEBI:597326"/>
    </cofactor>
</comment>
<protein>
    <submittedName>
        <fullName evidence="6 7">Glycine C-acetyltransferase/2-amino-3-ketobutyrate-CoA ligase, putative</fullName>
    </submittedName>
</protein>
<dbReference type="VEuPathDB" id="VectorBase:ISCI015295"/>
<gene>
    <name evidence="6" type="ORF">IscW_ISCW024126</name>
</gene>
<evidence type="ECO:0000256" key="2">
    <source>
        <dbReference type="ARBA" id="ARBA00008392"/>
    </source>
</evidence>
<keyword evidence="3 6" id="KW-0808">Transferase</keyword>
<evidence type="ECO:0000313" key="7">
    <source>
        <dbReference type="EnsemblMetazoa" id="ISCW024126-PA"/>
    </source>
</evidence>
<dbReference type="GO" id="GO:0030170">
    <property type="term" value="F:pyridoxal phosphate binding"/>
    <property type="evidence" value="ECO:0007669"/>
    <property type="project" value="InterPro"/>
</dbReference>
<dbReference type="InterPro" id="IPR050087">
    <property type="entry name" value="AON_synthase_class-II"/>
</dbReference>
<dbReference type="AlphaFoldDB" id="B7PCP0"/>
<keyword evidence="8" id="KW-1185">Reference proteome</keyword>
<evidence type="ECO:0000259" key="5">
    <source>
        <dbReference type="Pfam" id="PF00155"/>
    </source>
</evidence>
<reference evidence="6 8" key="1">
    <citation type="submission" date="2008-03" db="EMBL/GenBank/DDBJ databases">
        <title>Annotation of Ixodes scapularis.</title>
        <authorList>
            <consortium name="Ixodes scapularis Genome Project Consortium"/>
            <person name="Caler E."/>
            <person name="Hannick L.I."/>
            <person name="Bidwell S."/>
            <person name="Joardar V."/>
            <person name="Thiagarajan M."/>
            <person name="Amedeo P."/>
            <person name="Galinsky K.J."/>
            <person name="Schobel S."/>
            <person name="Inman J."/>
            <person name="Hostetler J."/>
            <person name="Miller J."/>
            <person name="Hammond M."/>
            <person name="Megy K."/>
            <person name="Lawson D."/>
            <person name="Kodira C."/>
            <person name="Sutton G."/>
            <person name="Meyer J."/>
            <person name="Hill C.A."/>
            <person name="Birren B."/>
            <person name="Nene V."/>
            <person name="Collins F."/>
            <person name="Alarcon-Chaidez F."/>
            <person name="Wikel S."/>
            <person name="Strausberg R."/>
        </authorList>
    </citation>
    <scope>NUCLEOTIDE SEQUENCE [LARGE SCALE GENOMIC DNA]</scope>
    <source>
        <strain evidence="8">Wikel</strain>
        <strain evidence="6">Wikel colony</strain>
    </source>
</reference>
<dbReference type="InterPro" id="IPR004839">
    <property type="entry name" value="Aminotransferase_I/II_large"/>
</dbReference>
<dbReference type="InParanoid" id="B7PCP0"/>
<dbReference type="HOGENOM" id="CLU_1209036_0_0_1"/>
<dbReference type="PANTHER" id="PTHR13693">
    <property type="entry name" value="CLASS II AMINOTRANSFERASE/8-AMINO-7-OXONONANOATE SYNTHASE"/>
    <property type="match status" value="1"/>
</dbReference>
<proteinExistence type="inferred from homology"/>
<dbReference type="SUPFAM" id="SSF53383">
    <property type="entry name" value="PLP-dependent transferases"/>
    <property type="match status" value="1"/>
</dbReference>
<evidence type="ECO:0000256" key="1">
    <source>
        <dbReference type="ARBA" id="ARBA00001933"/>
    </source>
</evidence>
<dbReference type="EMBL" id="ABJB010871437">
    <property type="status" value="NOT_ANNOTATED_CDS"/>
    <property type="molecule type" value="Genomic_DNA"/>
</dbReference>
<dbReference type="Pfam" id="PF00155">
    <property type="entry name" value="Aminotran_1_2"/>
    <property type="match status" value="1"/>
</dbReference>